<keyword evidence="4 7" id="KW-0812">Transmembrane</keyword>
<feature type="transmembrane region" description="Helical" evidence="7">
    <location>
        <begin position="78"/>
        <end position="97"/>
    </location>
</feature>
<dbReference type="GO" id="GO:0044038">
    <property type="term" value="P:cell wall macromolecule biosynthetic process"/>
    <property type="evidence" value="ECO:0007669"/>
    <property type="project" value="TreeGrafter"/>
</dbReference>
<dbReference type="AlphaFoldDB" id="A0A1F7VJP1"/>
<feature type="transmembrane region" description="Helical" evidence="7">
    <location>
        <begin position="109"/>
        <end position="126"/>
    </location>
</feature>
<comment type="caution">
    <text evidence="8">The sequence shown here is derived from an EMBL/GenBank/DDBJ whole genome shotgun (WGS) entry which is preliminary data.</text>
</comment>
<name>A0A1F7VJP1_9BACT</name>
<keyword evidence="2" id="KW-1003">Cell membrane</keyword>
<dbReference type="PANTHER" id="PTHR22926">
    <property type="entry name" value="PHOSPHO-N-ACETYLMURAMOYL-PENTAPEPTIDE-TRANSFERASE"/>
    <property type="match status" value="1"/>
</dbReference>
<dbReference type="Pfam" id="PF00953">
    <property type="entry name" value="Glycos_transf_4"/>
    <property type="match status" value="1"/>
</dbReference>
<dbReference type="InterPro" id="IPR000715">
    <property type="entry name" value="Glycosyl_transferase_4"/>
</dbReference>
<accession>A0A1F7VJP1</accession>
<keyword evidence="6 7" id="KW-0472">Membrane</keyword>
<keyword evidence="3" id="KW-0808">Transferase</keyword>
<dbReference type="GO" id="GO:0005886">
    <property type="term" value="C:plasma membrane"/>
    <property type="evidence" value="ECO:0007669"/>
    <property type="project" value="UniProtKB-SubCell"/>
</dbReference>
<organism evidence="8 9">
    <name type="scientific">Candidatus Uhrbacteria bacterium RIFCSPLOWO2_02_FULL_53_10</name>
    <dbReference type="NCBI Taxonomy" id="1802411"/>
    <lineage>
        <taxon>Bacteria</taxon>
        <taxon>Candidatus Uhriibacteriota</taxon>
    </lineage>
</organism>
<dbReference type="GO" id="GO:0009103">
    <property type="term" value="P:lipopolysaccharide biosynthetic process"/>
    <property type="evidence" value="ECO:0007669"/>
    <property type="project" value="TreeGrafter"/>
</dbReference>
<feature type="transmembrane region" description="Helical" evidence="7">
    <location>
        <begin position="176"/>
        <end position="196"/>
    </location>
</feature>
<evidence type="ECO:0000256" key="4">
    <source>
        <dbReference type="ARBA" id="ARBA00022692"/>
    </source>
</evidence>
<evidence type="ECO:0000256" key="1">
    <source>
        <dbReference type="ARBA" id="ARBA00004651"/>
    </source>
</evidence>
<comment type="subcellular location">
    <subcellularLocation>
        <location evidence="1">Cell membrane</location>
        <topology evidence="1">Multi-pass membrane protein</topology>
    </subcellularLocation>
</comment>
<dbReference type="EMBL" id="MGET01000009">
    <property type="protein sequence ID" value="OGL90194.1"/>
    <property type="molecule type" value="Genomic_DNA"/>
</dbReference>
<feature type="transmembrane region" description="Helical" evidence="7">
    <location>
        <begin position="202"/>
        <end position="219"/>
    </location>
</feature>
<evidence type="ECO:0000256" key="5">
    <source>
        <dbReference type="ARBA" id="ARBA00022989"/>
    </source>
</evidence>
<keyword evidence="5 7" id="KW-1133">Transmembrane helix</keyword>
<evidence type="ECO:0000256" key="3">
    <source>
        <dbReference type="ARBA" id="ARBA00022679"/>
    </source>
</evidence>
<dbReference type="GO" id="GO:0071555">
    <property type="term" value="P:cell wall organization"/>
    <property type="evidence" value="ECO:0007669"/>
    <property type="project" value="TreeGrafter"/>
</dbReference>
<dbReference type="PANTHER" id="PTHR22926:SF3">
    <property type="entry name" value="UNDECAPRENYL-PHOSPHATE ALPHA-N-ACETYLGLUCOSAMINYL 1-PHOSPHATE TRANSFERASE"/>
    <property type="match status" value="1"/>
</dbReference>
<sequence>MIEFLAGIGAFALSLVLSPVIAHVAVRFRMVDEPKESRKVHKKPTPLLGGVAIFISIFLITLTVLWRTDALTIGEVTLLHYAGLFGGALILVIGGILDDRFHLKPAYQFIAPVLAIMVAIVGGLGIEKVTNPFGGVLFLEAQTFWLFDWPGDVLVFLWMLGMIFTTKLLDGLDGLATGVGSVGVSMVLLLSASAAFFQPDMVLFSSIILGALLGFLFWNRYPAAQFLGESGSLFIGFILGALAILSGGKIATLLLVMGVPILDVVWVMARRLLTGERVQSADRKHLHHRLFDVGLSQNQVVTLYVCVALAFGALTLVLSSFAKLVALGVLAILMFSGVTLLLMTKKT</sequence>
<feature type="transmembrane region" description="Helical" evidence="7">
    <location>
        <begin position="47"/>
        <end position="66"/>
    </location>
</feature>
<evidence type="ECO:0000313" key="9">
    <source>
        <dbReference type="Proteomes" id="UP000177574"/>
    </source>
</evidence>
<feature type="transmembrane region" description="Helical" evidence="7">
    <location>
        <begin position="6"/>
        <end position="26"/>
    </location>
</feature>
<evidence type="ECO:0000256" key="7">
    <source>
        <dbReference type="SAM" id="Phobius"/>
    </source>
</evidence>
<evidence type="ECO:0008006" key="10">
    <source>
        <dbReference type="Google" id="ProtNLM"/>
    </source>
</evidence>
<evidence type="ECO:0000313" key="8">
    <source>
        <dbReference type="EMBL" id="OGL90194.1"/>
    </source>
</evidence>
<dbReference type="Proteomes" id="UP000177574">
    <property type="component" value="Unassembled WGS sequence"/>
</dbReference>
<protein>
    <recommendedName>
        <fullName evidence="10">Undecaprenyl-phosphate alpha-N-acetylglucosaminyl 1-phosphate transferase</fullName>
    </recommendedName>
</protein>
<reference evidence="8 9" key="1">
    <citation type="journal article" date="2016" name="Nat. Commun.">
        <title>Thousands of microbial genomes shed light on interconnected biogeochemical processes in an aquifer system.</title>
        <authorList>
            <person name="Anantharaman K."/>
            <person name="Brown C.T."/>
            <person name="Hug L.A."/>
            <person name="Sharon I."/>
            <person name="Castelle C.J."/>
            <person name="Probst A.J."/>
            <person name="Thomas B.C."/>
            <person name="Singh A."/>
            <person name="Wilkins M.J."/>
            <person name="Karaoz U."/>
            <person name="Brodie E.L."/>
            <person name="Williams K.H."/>
            <person name="Hubbard S.S."/>
            <person name="Banfield J.F."/>
        </authorList>
    </citation>
    <scope>NUCLEOTIDE SEQUENCE [LARGE SCALE GENOMIC DNA]</scope>
</reference>
<evidence type="ECO:0000256" key="6">
    <source>
        <dbReference type="ARBA" id="ARBA00023136"/>
    </source>
</evidence>
<dbReference type="GO" id="GO:0016780">
    <property type="term" value="F:phosphotransferase activity, for other substituted phosphate groups"/>
    <property type="evidence" value="ECO:0007669"/>
    <property type="project" value="InterPro"/>
</dbReference>
<proteinExistence type="predicted"/>
<feature type="transmembrane region" description="Helical" evidence="7">
    <location>
        <begin position="324"/>
        <end position="343"/>
    </location>
</feature>
<dbReference type="CDD" id="cd06853">
    <property type="entry name" value="GT_WecA_like"/>
    <property type="match status" value="1"/>
</dbReference>
<gene>
    <name evidence="8" type="ORF">A3I45_02440</name>
</gene>
<evidence type="ECO:0000256" key="2">
    <source>
        <dbReference type="ARBA" id="ARBA00022475"/>
    </source>
</evidence>
<feature type="transmembrane region" description="Helical" evidence="7">
    <location>
        <begin position="290"/>
        <end position="318"/>
    </location>
</feature>
<feature type="transmembrane region" description="Helical" evidence="7">
    <location>
        <begin position="146"/>
        <end position="164"/>
    </location>
</feature>
<feature type="transmembrane region" description="Helical" evidence="7">
    <location>
        <begin position="226"/>
        <end position="244"/>
    </location>
</feature>
<feature type="transmembrane region" description="Helical" evidence="7">
    <location>
        <begin position="250"/>
        <end position="269"/>
    </location>
</feature>